<gene>
    <name evidence="2" type="ORF">CCHR01_12822</name>
</gene>
<comment type="caution">
    <text evidence="2">The sequence shown here is derived from an EMBL/GenBank/DDBJ whole genome shotgun (WGS) entry which is preliminary data.</text>
</comment>
<evidence type="ECO:0000256" key="1">
    <source>
        <dbReference type="SAM" id="MobiDB-lite"/>
    </source>
</evidence>
<accession>A0AAD9AB99</accession>
<proteinExistence type="predicted"/>
<keyword evidence="3" id="KW-1185">Reference proteome</keyword>
<sequence length="69" mass="7203">MDDGWVEQAQAQAPAPAPAPAGPAARNGHGHGHGHDHDRGLAKSGKLAGLGWGEGGIRRWAMHHVGWML</sequence>
<dbReference type="AlphaFoldDB" id="A0AAD9AB99"/>
<dbReference type="Proteomes" id="UP001243330">
    <property type="component" value="Unassembled WGS sequence"/>
</dbReference>
<evidence type="ECO:0000313" key="2">
    <source>
        <dbReference type="EMBL" id="KAK1844527.1"/>
    </source>
</evidence>
<feature type="region of interest" description="Disordered" evidence="1">
    <location>
        <begin position="1"/>
        <end position="43"/>
    </location>
</feature>
<feature type="non-terminal residue" evidence="2">
    <location>
        <position position="69"/>
    </location>
</feature>
<name>A0AAD9AB99_9PEZI</name>
<dbReference type="EMBL" id="JAQOWY010000307">
    <property type="protein sequence ID" value="KAK1844527.1"/>
    <property type="molecule type" value="Genomic_DNA"/>
</dbReference>
<protein>
    <submittedName>
        <fullName evidence="2">Uncharacterized protein</fullName>
    </submittedName>
</protein>
<organism evidence="2 3">
    <name type="scientific">Colletotrichum chrysophilum</name>
    <dbReference type="NCBI Taxonomy" id="1836956"/>
    <lineage>
        <taxon>Eukaryota</taxon>
        <taxon>Fungi</taxon>
        <taxon>Dikarya</taxon>
        <taxon>Ascomycota</taxon>
        <taxon>Pezizomycotina</taxon>
        <taxon>Sordariomycetes</taxon>
        <taxon>Hypocreomycetidae</taxon>
        <taxon>Glomerellales</taxon>
        <taxon>Glomerellaceae</taxon>
        <taxon>Colletotrichum</taxon>
        <taxon>Colletotrichum gloeosporioides species complex</taxon>
    </lineage>
</organism>
<reference evidence="2" key="1">
    <citation type="submission" date="2023-01" db="EMBL/GenBank/DDBJ databases">
        <title>Colletotrichum chrysophilum M932 genome sequence.</title>
        <authorList>
            <person name="Baroncelli R."/>
        </authorList>
    </citation>
    <scope>NUCLEOTIDE SEQUENCE</scope>
    <source>
        <strain evidence="2">M932</strain>
    </source>
</reference>
<evidence type="ECO:0000313" key="3">
    <source>
        <dbReference type="Proteomes" id="UP001243330"/>
    </source>
</evidence>